<dbReference type="InterPro" id="IPR018170">
    <property type="entry name" value="Aldo/ket_reductase_CS"/>
</dbReference>
<dbReference type="InterPro" id="IPR023210">
    <property type="entry name" value="NADP_OxRdtase_dom"/>
</dbReference>
<protein>
    <recommendedName>
        <fullName evidence="8">NADP-dependent oxidoreductase domain-containing protein</fullName>
    </recommendedName>
</protein>
<dbReference type="FunFam" id="3.20.20.100:FF:000006">
    <property type="entry name" value="Aldo-keto reductase family 1 member A1"/>
    <property type="match status" value="1"/>
</dbReference>
<keyword evidence="10" id="KW-1185">Reference proteome</keyword>
<feature type="chain" id="PRO_5029726712" description="NADP-dependent oxidoreductase domain-containing protein" evidence="7">
    <location>
        <begin position="22"/>
        <end position="362"/>
    </location>
</feature>
<dbReference type="GO" id="GO:0016491">
    <property type="term" value="F:oxidoreductase activity"/>
    <property type="evidence" value="ECO:0007669"/>
    <property type="project" value="UniProtKB-KW"/>
</dbReference>
<evidence type="ECO:0000313" key="9">
    <source>
        <dbReference type="EMBL" id="KAF4661701.1"/>
    </source>
</evidence>
<evidence type="ECO:0000256" key="4">
    <source>
        <dbReference type="PIRSR" id="PIRSR000097-1"/>
    </source>
</evidence>
<keyword evidence="2" id="KW-0521">NADP</keyword>
<dbReference type="SUPFAM" id="SSF51430">
    <property type="entry name" value="NAD(P)-linked oxidoreductase"/>
    <property type="match status" value="1"/>
</dbReference>
<feature type="active site" description="Proton donor" evidence="4">
    <location>
        <position position="73"/>
    </location>
</feature>
<dbReference type="Pfam" id="PF00248">
    <property type="entry name" value="Aldo_ket_red"/>
    <property type="match status" value="1"/>
</dbReference>
<feature type="binding site" evidence="5">
    <location>
        <position position="135"/>
    </location>
    <ligand>
        <name>substrate</name>
    </ligand>
</feature>
<comment type="caution">
    <text evidence="9">The sequence shown here is derived from an EMBL/GenBank/DDBJ whole genome shotgun (WGS) entry which is preliminary data.</text>
</comment>
<sequence>MLMCPTAVAAALILSIASVQALAPPAPSVKLSNGMDMPMLGLGTSDSGSMLVRGAVFEGIRSGYRYIDTAFIYGNHKSIGEGINDAIQAGIVRREDLFVSTKLWMSQYRPDVVRSSVEEMLQDLGLDYLDQLLMHWPVAFERRDPQTHPFSWRIPRTASGRVAVDSSIRLIDTWREMEKLVDEGLVRSIGLSNFEPLQIDEILAACRIRPVVNQIEVHPYLPQDRVIDFCTSRGIQVIGYAPLGSPSSLPFAGETPKSSLEHPSVKAIAGKLGKTPAQVILRWNLQRGIIVIPKTIHRDRLLENLNVFDFQLSRLDMAQIDTIGQDPVDRVRIFNPDFYPRGKRVFTDVDATELHQFVDFEL</sequence>
<name>A0A7J6LS36_PERCH</name>
<dbReference type="PROSITE" id="PS00063">
    <property type="entry name" value="ALDOKETO_REDUCTASE_3"/>
    <property type="match status" value="1"/>
</dbReference>
<evidence type="ECO:0000256" key="1">
    <source>
        <dbReference type="ARBA" id="ARBA00007905"/>
    </source>
</evidence>
<dbReference type="CDD" id="cd19071">
    <property type="entry name" value="AKR_AKR1-5-like"/>
    <property type="match status" value="1"/>
</dbReference>
<evidence type="ECO:0000256" key="2">
    <source>
        <dbReference type="ARBA" id="ARBA00022857"/>
    </source>
</evidence>
<dbReference type="PANTHER" id="PTHR11732">
    <property type="entry name" value="ALDO/KETO REDUCTASE"/>
    <property type="match status" value="1"/>
</dbReference>
<dbReference type="EMBL" id="JAAPAO010000369">
    <property type="protein sequence ID" value="KAF4661701.1"/>
    <property type="molecule type" value="Genomic_DNA"/>
</dbReference>
<dbReference type="InterPro" id="IPR020471">
    <property type="entry name" value="AKR"/>
</dbReference>
<feature type="domain" description="NADP-dependent oxidoreductase" evidence="8">
    <location>
        <begin position="62"/>
        <end position="323"/>
    </location>
</feature>
<dbReference type="AlphaFoldDB" id="A0A7J6LS36"/>
<gene>
    <name evidence="9" type="ORF">FOL47_006557</name>
</gene>
<dbReference type="OrthoDB" id="416253at2759"/>
<dbReference type="PRINTS" id="PR00069">
    <property type="entry name" value="ALDKETRDTASE"/>
</dbReference>
<evidence type="ECO:0000256" key="7">
    <source>
        <dbReference type="SAM" id="SignalP"/>
    </source>
</evidence>
<dbReference type="PROSITE" id="PS00062">
    <property type="entry name" value="ALDOKETO_REDUCTASE_2"/>
    <property type="match status" value="1"/>
</dbReference>
<comment type="similarity">
    <text evidence="1">Belongs to the aldo/keto reductase family.</text>
</comment>
<proteinExistence type="inferred from homology"/>
<organism evidence="9 10">
    <name type="scientific">Perkinsus chesapeaki</name>
    <name type="common">Clam parasite</name>
    <name type="synonym">Perkinsus andrewsi</name>
    <dbReference type="NCBI Taxonomy" id="330153"/>
    <lineage>
        <taxon>Eukaryota</taxon>
        <taxon>Sar</taxon>
        <taxon>Alveolata</taxon>
        <taxon>Perkinsozoa</taxon>
        <taxon>Perkinsea</taxon>
        <taxon>Perkinsida</taxon>
        <taxon>Perkinsidae</taxon>
        <taxon>Perkinsus</taxon>
    </lineage>
</organism>
<reference evidence="9 10" key="1">
    <citation type="submission" date="2020-04" db="EMBL/GenBank/DDBJ databases">
        <title>Perkinsus chesapeaki whole genome sequence.</title>
        <authorList>
            <person name="Bogema D.R."/>
        </authorList>
    </citation>
    <scope>NUCLEOTIDE SEQUENCE [LARGE SCALE GENOMIC DNA]</scope>
    <source>
        <strain evidence="9">ATCC PRA-425</strain>
    </source>
</reference>
<keyword evidence="3" id="KW-0560">Oxidoreductase</keyword>
<evidence type="ECO:0000256" key="6">
    <source>
        <dbReference type="PIRSR" id="PIRSR000097-3"/>
    </source>
</evidence>
<evidence type="ECO:0000313" key="10">
    <source>
        <dbReference type="Proteomes" id="UP000591131"/>
    </source>
</evidence>
<dbReference type="Gene3D" id="3.20.20.100">
    <property type="entry name" value="NADP-dependent oxidoreductase domain"/>
    <property type="match status" value="1"/>
</dbReference>
<evidence type="ECO:0000256" key="5">
    <source>
        <dbReference type="PIRSR" id="PIRSR000097-2"/>
    </source>
</evidence>
<dbReference type="Proteomes" id="UP000591131">
    <property type="component" value="Unassembled WGS sequence"/>
</dbReference>
<dbReference type="InterPro" id="IPR036812">
    <property type="entry name" value="NAD(P)_OxRdtase_dom_sf"/>
</dbReference>
<keyword evidence="7" id="KW-0732">Signal</keyword>
<evidence type="ECO:0000259" key="8">
    <source>
        <dbReference type="Pfam" id="PF00248"/>
    </source>
</evidence>
<accession>A0A7J6LS36</accession>
<evidence type="ECO:0000256" key="3">
    <source>
        <dbReference type="ARBA" id="ARBA00023002"/>
    </source>
</evidence>
<feature type="signal peptide" evidence="7">
    <location>
        <begin position="1"/>
        <end position="21"/>
    </location>
</feature>
<feature type="site" description="Lowers pKa of active site Tyr" evidence="6">
    <location>
        <position position="102"/>
    </location>
</feature>
<dbReference type="PIRSF" id="PIRSF000097">
    <property type="entry name" value="AKR"/>
    <property type="match status" value="1"/>
</dbReference>